<dbReference type="Gene3D" id="1.10.10.10">
    <property type="entry name" value="Winged helix-like DNA-binding domain superfamily/Winged helix DNA-binding domain"/>
    <property type="match status" value="1"/>
</dbReference>
<dbReference type="InterPro" id="IPR036390">
    <property type="entry name" value="WH_DNA-bd_sf"/>
</dbReference>
<gene>
    <name evidence="2" type="ORF">SAMN06265222_101663</name>
</gene>
<dbReference type="Proteomes" id="UP001158067">
    <property type="component" value="Unassembled WGS sequence"/>
</dbReference>
<feature type="domain" description="Helix-turn-helix type 11" evidence="1">
    <location>
        <begin position="33"/>
        <end position="72"/>
    </location>
</feature>
<evidence type="ECO:0000259" key="1">
    <source>
        <dbReference type="Pfam" id="PF08279"/>
    </source>
</evidence>
<name>A0ABY1PQI8_9BACT</name>
<dbReference type="Pfam" id="PF08279">
    <property type="entry name" value="HTH_11"/>
    <property type="match status" value="1"/>
</dbReference>
<protein>
    <submittedName>
        <fullName evidence="2">HTH domain-containing protein</fullName>
    </submittedName>
</protein>
<comment type="caution">
    <text evidence="2">The sequence shown here is derived from an EMBL/GenBank/DDBJ whole genome shotgun (WGS) entry which is preliminary data.</text>
</comment>
<dbReference type="InterPro" id="IPR013196">
    <property type="entry name" value="HTH_11"/>
</dbReference>
<keyword evidence="3" id="KW-1185">Reference proteome</keyword>
<dbReference type="InterPro" id="IPR036388">
    <property type="entry name" value="WH-like_DNA-bd_sf"/>
</dbReference>
<reference evidence="2 3" key="1">
    <citation type="submission" date="2017-05" db="EMBL/GenBank/DDBJ databases">
        <authorList>
            <person name="Varghese N."/>
            <person name="Submissions S."/>
        </authorList>
    </citation>
    <scope>NUCLEOTIDE SEQUENCE [LARGE SCALE GENOMIC DNA]</scope>
    <source>
        <strain evidence="2 3">DSM 25457</strain>
    </source>
</reference>
<evidence type="ECO:0000313" key="3">
    <source>
        <dbReference type="Proteomes" id="UP001158067"/>
    </source>
</evidence>
<organism evidence="2 3">
    <name type="scientific">Neorhodopirellula lusitana</name>
    <dbReference type="NCBI Taxonomy" id="445327"/>
    <lineage>
        <taxon>Bacteria</taxon>
        <taxon>Pseudomonadati</taxon>
        <taxon>Planctomycetota</taxon>
        <taxon>Planctomycetia</taxon>
        <taxon>Pirellulales</taxon>
        <taxon>Pirellulaceae</taxon>
        <taxon>Neorhodopirellula</taxon>
    </lineage>
</organism>
<dbReference type="RefSeq" id="WP_346772118.1">
    <property type="nucleotide sequence ID" value="NZ_FXUG01000001.1"/>
</dbReference>
<dbReference type="EMBL" id="FXUG01000001">
    <property type="protein sequence ID" value="SMP41823.1"/>
    <property type="molecule type" value="Genomic_DNA"/>
</dbReference>
<evidence type="ECO:0000313" key="2">
    <source>
        <dbReference type="EMBL" id="SMP41823.1"/>
    </source>
</evidence>
<sequence>MQMATEPKKEVKERSDAERRARQCARLANLMRVLHLISGRGRWDVRTLAEELECSQRTVHRMLSTLSMAGVPWYFDEKIRAYKVRPGFKFPMVEQVTTDDMNSCSVESDAGEIQIATTQLIEDGEAFAESLEHFLTTMKAISNRCQDS</sequence>
<accession>A0ABY1PQI8</accession>
<proteinExistence type="predicted"/>
<dbReference type="SUPFAM" id="SSF46785">
    <property type="entry name" value="Winged helix' DNA-binding domain"/>
    <property type="match status" value="1"/>
</dbReference>